<proteinExistence type="predicted"/>
<name>A0A2P2JBT0_RHIMU</name>
<evidence type="ECO:0000313" key="1">
    <source>
        <dbReference type="EMBL" id="MBW90936.1"/>
    </source>
</evidence>
<dbReference type="AlphaFoldDB" id="A0A2P2JBT0"/>
<accession>A0A2P2JBT0</accession>
<protein>
    <submittedName>
        <fullName evidence="1">Uncharacterized protein</fullName>
    </submittedName>
</protein>
<dbReference type="EMBL" id="GGEC01010453">
    <property type="protein sequence ID" value="MBW90936.1"/>
    <property type="molecule type" value="Transcribed_RNA"/>
</dbReference>
<reference evidence="1" key="1">
    <citation type="submission" date="2018-02" db="EMBL/GenBank/DDBJ databases">
        <title>Rhizophora mucronata_Transcriptome.</title>
        <authorList>
            <person name="Meera S.P."/>
            <person name="Sreeshan A."/>
            <person name="Augustine A."/>
        </authorList>
    </citation>
    <scope>NUCLEOTIDE SEQUENCE</scope>
    <source>
        <tissue evidence="1">Leaf</tissue>
    </source>
</reference>
<organism evidence="1">
    <name type="scientific">Rhizophora mucronata</name>
    <name type="common">Asiatic mangrove</name>
    <dbReference type="NCBI Taxonomy" id="61149"/>
    <lineage>
        <taxon>Eukaryota</taxon>
        <taxon>Viridiplantae</taxon>
        <taxon>Streptophyta</taxon>
        <taxon>Embryophyta</taxon>
        <taxon>Tracheophyta</taxon>
        <taxon>Spermatophyta</taxon>
        <taxon>Magnoliopsida</taxon>
        <taxon>eudicotyledons</taxon>
        <taxon>Gunneridae</taxon>
        <taxon>Pentapetalae</taxon>
        <taxon>rosids</taxon>
        <taxon>fabids</taxon>
        <taxon>Malpighiales</taxon>
        <taxon>Rhizophoraceae</taxon>
        <taxon>Rhizophora</taxon>
    </lineage>
</organism>
<sequence>MKTLKQETSAAGCFANIPEPPGYQTNNIFCPQFTNTGNIIMPKASAKARNHVRNGKKKKKTQIKFLELNKKKKKISG</sequence>